<keyword evidence="4" id="KW-1185">Reference proteome</keyword>
<feature type="transmembrane region" description="Helical" evidence="1">
    <location>
        <begin position="21"/>
        <end position="40"/>
    </location>
</feature>
<gene>
    <name evidence="3" type="ORF">HNP60_001169</name>
</gene>
<evidence type="ECO:0000313" key="3">
    <source>
        <dbReference type="EMBL" id="MBB5985195.1"/>
    </source>
</evidence>
<sequence>MTGLTDKRAAPIAEVEDRLAGLDLLRGVAAIVVLFMHAVGFAGGHLAVDFFFMLSGFVMARTYERRLSDGRITPAGFLARRYRRLWPMMAVGATLGLGVQLFHHGLSLDLLLAYAFALVLLPGSGTVPYMFNLPAWSIFYELLANALHGALFARRGTAALALVLAGCTACFLLAYAWLGYPRILGETTPAMQVAVIFRVVMAYLVGVIAFRLWGDRPPFRVPLTVGVLMLPTYCLLVALVPFAGWPLPFLFVGGPLMLVSGLGDAREGSAAFLGALSFPLYAIHFPILQMGDLLGIPPLPCALIALAGAALWVLPGASRARSAAALS</sequence>
<feature type="transmembrane region" description="Helical" evidence="1">
    <location>
        <begin position="294"/>
        <end position="314"/>
    </location>
</feature>
<keyword evidence="1" id="KW-1133">Transmembrane helix</keyword>
<name>A0ABR6ND50_9SPHN</name>
<protein>
    <submittedName>
        <fullName evidence="3">Peptidoglycan/LPS O-acetylase OafA/YrhL</fullName>
    </submittedName>
</protein>
<evidence type="ECO:0000259" key="2">
    <source>
        <dbReference type="Pfam" id="PF01757"/>
    </source>
</evidence>
<dbReference type="InterPro" id="IPR050879">
    <property type="entry name" value="Acyltransferase_3"/>
</dbReference>
<keyword evidence="1" id="KW-0812">Transmembrane</keyword>
<dbReference type="RefSeq" id="WP_184151296.1">
    <property type="nucleotide sequence ID" value="NZ_JACHKA010000001.1"/>
</dbReference>
<evidence type="ECO:0000256" key="1">
    <source>
        <dbReference type="SAM" id="Phobius"/>
    </source>
</evidence>
<dbReference type="PANTHER" id="PTHR23028">
    <property type="entry name" value="ACETYLTRANSFERASE"/>
    <property type="match status" value="1"/>
</dbReference>
<feature type="transmembrane region" description="Helical" evidence="1">
    <location>
        <begin position="85"/>
        <end position="105"/>
    </location>
</feature>
<organism evidence="3 4">
    <name type="scientific">Sphingobium lignivorans</name>
    <dbReference type="NCBI Taxonomy" id="2735886"/>
    <lineage>
        <taxon>Bacteria</taxon>
        <taxon>Pseudomonadati</taxon>
        <taxon>Pseudomonadota</taxon>
        <taxon>Alphaproteobacteria</taxon>
        <taxon>Sphingomonadales</taxon>
        <taxon>Sphingomonadaceae</taxon>
        <taxon>Sphingobium</taxon>
    </lineage>
</organism>
<feature type="transmembrane region" description="Helical" evidence="1">
    <location>
        <begin position="190"/>
        <end position="214"/>
    </location>
</feature>
<reference evidence="3 4" key="1">
    <citation type="submission" date="2020-08" db="EMBL/GenBank/DDBJ databases">
        <title>Exploring microbial biodiversity for novel pathways involved in the catabolism of aromatic compounds derived from lignin.</title>
        <authorList>
            <person name="Elkins J."/>
        </authorList>
    </citation>
    <scope>NUCLEOTIDE SEQUENCE [LARGE SCALE GENOMIC DNA]</scope>
    <source>
        <strain evidence="3 4">B1D3A</strain>
    </source>
</reference>
<comment type="caution">
    <text evidence="3">The sequence shown here is derived from an EMBL/GenBank/DDBJ whole genome shotgun (WGS) entry which is preliminary data.</text>
</comment>
<dbReference type="EMBL" id="JACHKA010000001">
    <property type="protein sequence ID" value="MBB5985195.1"/>
    <property type="molecule type" value="Genomic_DNA"/>
</dbReference>
<keyword evidence="1" id="KW-0472">Membrane</keyword>
<feature type="transmembrane region" description="Helical" evidence="1">
    <location>
        <begin position="111"/>
        <end position="131"/>
    </location>
</feature>
<feature type="transmembrane region" description="Helical" evidence="1">
    <location>
        <begin position="158"/>
        <end position="178"/>
    </location>
</feature>
<evidence type="ECO:0000313" key="4">
    <source>
        <dbReference type="Proteomes" id="UP001138540"/>
    </source>
</evidence>
<dbReference type="Pfam" id="PF01757">
    <property type="entry name" value="Acyl_transf_3"/>
    <property type="match status" value="1"/>
</dbReference>
<feature type="domain" description="Acyltransferase 3" evidence="2">
    <location>
        <begin position="20"/>
        <end position="312"/>
    </location>
</feature>
<dbReference type="InterPro" id="IPR002656">
    <property type="entry name" value="Acyl_transf_3_dom"/>
</dbReference>
<feature type="transmembrane region" description="Helical" evidence="1">
    <location>
        <begin position="221"/>
        <end position="239"/>
    </location>
</feature>
<accession>A0ABR6ND50</accession>
<dbReference type="Proteomes" id="UP001138540">
    <property type="component" value="Unassembled WGS sequence"/>
</dbReference>
<dbReference type="PANTHER" id="PTHR23028:SF134">
    <property type="entry name" value="PUTATIVE (AFU_ORTHOLOGUE AFUA_4G08520)-RELATED"/>
    <property type="match status" value="1"/>
</dbReference>
<proteinExistence type="predicted"/>